<dbReference type="RefSeq" id="WP_264283566.1">
    <property type="nucleotide sequence ID" value="NZ_CP107006.1"/>
</dbReference>
<feature type="transmembrane region" description="Helical" evidence="1">
    <location>
        <begin position="415"/>
        <end position="437"/>
    </location>
</feature>
<evidence type="ECO:0000313" key="2">
    <source>
        <dbReference type="EMBL" id="UYQ95893.1"/>
    </source>
</evidence>
<protein>
    <submittedName>
        <fullName evidence="2">YfhO family protein</fullName>
    </submittedName>
</protein>
<dbReference type="PANTHER" id="PTHR38454:SF1">
    <property type="entry name" value="INTEGRAL MEMBRANE PROTEIN"/>
    <property type="match status" value="1"/>
</dbReference>
<feature type="transmembrane region" description="Helical" evidence="1">
    <location>
        <begin position="221"/>
        <end position="243"/>
    </location>
</feature>
<keyword evidence="3" id="KW-1185">Reference proteome</keyword>
<accession>A0ABY6J8C6</accession>
<dbReference type="Proteomes" id="UP001162741">
    <property type="component" value="Chromosome"/>
</dbReference>
<feature type="transmembrane region" description="Helical" evidence="1">
    <location>
        <begin position="123"/>
        <end position="143"/>
    </location>
</feature>
<name>A0ABY6J8C6_9BACT</name>
<gene>
    <name evidence="2" type="ORF">MKQ68_12360</name>
</gene>
<dbReference type="EMBL" id="CP107006">
    <property type="protein sequence ID" value="UYQ95893.1"/>
    <property type="molecule type" value="Genomic_DNA"/>
</dbReference>
<reference evidence="2" key="1">
    <citation type="submission" date="2022-10" db="EMBL/GenBank/DDBJ databases">
        <title>Chitinophaga sp. nov., isolated from soil.</title>
        <authorList>
            <person name="Jeon C.O."/>
        </authorList>
    </citation>
    <scope>NUCLEOTIDE SEQUENCE</scope>
    <source>
        <strain evidence="2">R8</strain>
    </source>
</reference>
<keyword evidence="1" id="KW-0812">Transmembrane</keyword>
<evidence type="ECO:0000313" key="3">
    <source>
        <dbReference type="Proteomes" id="UP001162741"/>
    </source>
</evidence>
<keyword evidence="1" id="KW-1133">Transmembrane helix</keyword>
<dbReference type="InterPro" id="IPR018580">
    <property type="entry name" value="Uncharacterised_YfhO"/>
</dbReference>
<dbReference type="PANTHER" id="PTHR38454">
    <property type="entry name" value="INTEGRAL MEMBRANE PROTEIN-RELATED"/>
    <property type="match status" value="1"/>
</dbReference>
<feature type="transmembrane region" description="Helical" evidence="1">
    <location>
        <begin position="12"/>
        <end position="31"/>
    </location>
</feature>
<feature type="transmembrane region" description="Helical" evidence="1">
    <location>
        <begin position="149"/>
        <end position="165"/>
    </location>
</feature>
<feature type="transmembrane region" description="Helical" evidence="1">
    <location>
        <begin position="513"/>
        <end position="530"/>
    </location>
</feature>
<organism evidence="2 3">
    <name type="scientific">Chitinophaga horti</name>
    <dbReference type="NCBI Taxonomy" id="2920382"/>
    <lineage>
        <taxon>Bacteria</taxon>
        <taxon>Pseudomonadati</taxon>
        <taxon>Bacteroidota</taxon>
        <taxon>Chitinophagia</taxon>
        <taxon>Chitinophagales</taxon>
        <taxon>Chitinophagaceae</taxon>
        <taxon>Chitinophaga</taxon>
    </lineage>
</organism>
<feature type="transmembrane region" description="Helical" evidence="1">
    <location>
        <begin position="373"/>
        <end position="395"/>
    </location>
</feature>
<sequence length="830" mass="91990">MKQNWLKSILPHVYAILIFLGISLAFSSPILDGQELRQSDNVSWKASSAEAKNYMDSTGIRPLWTNSVFGGMPTYQTFLMTDNYTAAIQPLVTFYLPKPINFLMLAMLGFYFLLNVMGFRHWITVIGAIAFGLSSNSLIFIATGHDTKTLSIAYLPFILGGILMTYRGRLLLGAIITCLSLCLIIICGHYQIVYYTLLLVIVLGIGHLVQAIKTKTVGKFALTTGILLLAAGMSILPSTVSLWTTYEYTKFSTRGESTGLTKVGQAQQGPTLDKGLDKEYAFAWSQGIFETLTTLVPNLYGGSTSEKAGTSSATYEAVRKIGATPEQAENIADNAPLYWGPQPFTEGPVYFGAGIILLFVLSLLVVKDWNKWWILAAVILGVVMAWGKHFSFVNYLLFDYLPFYNKFRAPSTSLVIPQVLVPLMACWGLNEIVSGALTKEAALNQLKKAVYITGGICVGILLLSYVSFSYSPGDQDRAQAMYSQMTGGNAQAVTELVQATEADRASVLRTDTLRSLFFVLALAGFIWLLLKDRVKPVVFFLLVGLSIGLDMFLVGHRYLNKTNYETSSNYAAIFAPSPIDLEIKADPDPYYRVYNTTAQEGPFNDALTSANHKSVGGYSAAKLMIYQDLIERQIGRGNMSVLNMLNTKYIIFRDEQGKLGYQRNPQALGNAWFVNSVHWANTPDEEMNRMDNFNPADTAVINKKFEANLKGYNFGKDSASTIHLTKYGLNKLEYQSSNSKDGLAVFSEIYYPKGWNIYVDGKPGEIVTANYVLRAAKIPAGNHKIEMRFEPRTYEVGNMITKWSSIFVLAIFVLAIALEIRRGMKQPIAA</sequence>
<feature type="transmembrane region" description="Helical" evidence="1">
    <location>
        <begin position="800"/>
        <end position="818"/>
    </location>
</feature>
<feature type="transmembrane region" description="Helical" evidence="1">
    <location>
        <begin position="99"/>
        <end position="116"/>
    </location>
</feature>
<feature type="transmembrane region" description="Helical" evidence="1">
    <location>
        <begin position="347"/>
        <end position="366"/>
    </location>
</feature>
<proteinExistence type="predicted"/>
<evidence type="ECO:0000256" key="1">
    <source>
        <dbReference type="SAM" id="Phobius"/>
    </source>
</evidence>
<feature type="transmembrane region" description="Helical" evidence="1">
    <location>
        <begin position="449"/>
        <end position="468"/>
    </location>
</feature>
<dbReference type="Pfam" id="PF09586">
    <property type="entry name" value="YfhO"/>
    <property type="match status" value="1"/>
</dbReference>
<keyword evidence="1" id="KW-0472">Membrane</keyword>
<feature type="transmembrane region" description="Helical" evidence="1">
    <location>
        <begin position="192"/>
        <end position="209"/>
    </location>
</feature>
<feature type="transmembrane region" description="Helical" evidence="1">
    <location>
        <begin position="170"/>
        <end position="186"/>
    </location>
</feature>
<feature type="transmembrane region" description="Helical" evidence="1">
    <location>
        <begin position="537"/>
        <end position="559"/>
    </location>
</feature>